<keyword evidence="1" id="KW-0853">WD repeat</keyword>
<evidence type="ECO:0000313" key="3">
    <source>
        <dbReference type="EMBL" id="TVU24418.1"/>
    </source>
</evidence>
<keyword evidence="2" id="KW-0677">Repeat</keyword>
<dbReference type="GO" id="GO:0003723">
    <property type="term" value="F:RNA binding"/>
    <property type="evidence" value="ECO:0007669"/>
    <property type="project" value="TreeGrafter"/>
</dbReference>
<accession>A0A5J9UM61</accession>
<keyword evidence="4" id="KW-1185">Reference proteome</keyword>
<dbReference type="Gramene" id="TVU24418">
    <property type="protein sequence ID" value="TVU24418"/>
    <property type="gene ID" value="EJB05_26852"/>
</dbReference>
<dbReference type="EMBL" id="RWGY01000013">
    <property type="protein sequence ID" value="TVU24418.1"/>
    <property type="molecule type" value="Genomic_DNA"/>
</dbReference>
<evidence type="ECO:0000256" key="1">
    <source>
        <dbReference type="ARBA" id="ARBA00022574"/>
    </source>
</evidence>
<dbReference type="AlphaFoldDB" id="A0A5J9UM61"/>
<evidence type="ECO:0000313" key="4">
    <source>
        <dbReference type="Proteomes" id="UP000324897"/>
    </source>
</evidence>
<organism evidence="3 4">
    <name type="scientific">Eragrostis curvula</name>
    <name type="common">weeping love grass</name>
    <dbReference type="NCBI Taxonomy" id="38414"/>
    <lineage>
        <taxon>Eukaryota</taxon>
        <taxon>Viridiplantae</taxon>
        <taxon>Streptophyta</taxon>
        <taxon>Embryophyta</taxon>
        <taxon>Tracheophyta</taxon>
        <taxon>Spermatophyta</taxon>
        <taxon>Magnoliopsida</taxon>
        <taxon>Liliopsida</taxon>
        <taxon>Poales</taxon>
        <taxon>Poaceae</taxon>
        <taxon>PACMAD clade</taxon>
        <taxon>Chloridoideae</taxon>
        <taxon>Eragrostideae</taxon>
        <taxon>Eragrostidinae</taxon>
        <taxon>Eragrostis</taxon>
    </lineage>
</organism>
<dbReference type="GO" id="GO:0002183">
    <property type="term" value="P:cytoplasmic translational initiation"/>
    <property type="evidence" value="ECO:0007669"/>
    <property type="project" value="TreeGrafter"/>
</dbReference>
<comment type="caution">
    <text evidence="3">The sequence shown here is derived from an EMBL/GenBank/DDBJ whole genome shotgun (WGS) entry which is preliminary data.</text>
</comment>
<dbReference type="Proteomes" id="UP000324897">
    <property type="component" value="Chromosome 2"/>
</dbReference>
<dbReference type="GO" id="GO:0003743">
    <property type="term" value="F:translation initiation factor activity"/>
    <property type="evidence" value="ECO:0007669"/>
    <property type="project" value="TreeGrafter"/>
</dbReference>
<dbReference type="OrthoDB" id="24966at2759"/>
<dbReference type="PANTHER" id="PTHR19877:SF1">
    <property type="entry name" value="EUKARYOTIC TRANSLATION INITIATION FACTOR 3 SUBUNIT I"/>
    <property type="match status" value="1"/>
</dbReference>
<feature type="non-terminal residue" evidence="3">
    <location>
        <position position="1"/>
    </location>
</feature>
<sequence length="80" mass="9002">MRPILMKGHKCPLKFLRYNRDGDLLLTCAKDHTPTTISFRFDAPARSVEFAIGDALAVVTTDNFMDHAPTVQVKRIAEDI</sequence>
<protein>
    <submittedName>
        <fullName evidence="3">Uncharacterized protein</fullName>
    </submittedName>
</protein>
<gene>
    <name evidence="3" type="ORF">EJB05_26852</name>
</gene>
<dbReference type="PANTHER" id="PTHR19877">
    <property type="entry name" value="EUKARYOTIC TRANSLATION INITIATION FACTOR 3 SUBUNIT I"/>
    <property type="match status" value="1"/>
</dbReference>
<reference evidence="3 4" key="1">
    <citation type="journal article" date="2019" name="Sci. Rep.">
        <title>A high-quality genome of Eragrostis curvula grass provides insights into Poaceae evolution and supports new strategies to enhance forage quality.</title>
        <authorList>
            <person name="Carballo J."/>
            <person name="Santos B.A.C.M."/>
            <person name="Zappacosta D."/>
            <person name="Garbus I."/>
            <person name="Selva J.P."/>
            <person name="Gallo C.A."/>
            <person name="Diaz A."/>
            <person name="Albertini E."/>
            <person name="Caccamo M."/>
            <person name="Echenique V."/>
        </authorList>
    </citation>
    <scope>NUCLEOTIDE SEQUENCE [LARGE SCALE GENOMIC DNA]</scope>
    <source>
        <strain evidence="4">cv. Victoria</strain>
        <tissue evidence="3">Leaf</tissue>
    </source>
</reference>
<evidence type="ECO:0000256" key="2">
    <source>
        <dbReference type="ARBA" id="ARBA00022737"/>
    </source>
</evidence>
<proteinExistence type="predicted"/>
<name>A0A5J9UM61_9POAL</name>
<dbReference type="GO" id="GO:0071541">
    <property type="term" value="C:eukaryotic translation initiation factor 3 complex, eIF3m"/>
    <property type="evidence" value="ECO:0007669"/>
    <property type="project" value="TreeGrafter"/>
</dbReference>